<evidence type="ECO:0000313" key="4">
    <source>
        <dbReference type="EMBL" id="PNR60360.1"/>
    </source>
</evidence>
<dbReference type="EnsemblPlants" id="Pp3c2_24490V3.1">
    <property type="protein sequence ID" value="Pp3c2_24490V3.1"/>
    <property type="gene ID" value="Pp3c2_24490"/>
</dbReference>
<evidence type="ECO:0000313" key="5">
    <source>
        <dbReference type="EnsemblPlants" id="Pp3c2_24490V3.1"/>
    </source>
</evidence>
<reference evidence="5" key="3">
    <citation type="submission" date="2020-12" db="UniProtKB">
        <authorList>
            <consortium name="EnsemblPlants"/>
        </authorList>
    </citation>
    <scope>IDENTIFICATION</scope>
</reference>
<dbReference type="InterPro" id="IPR050258">
    <property type="entry name" value="Leguminous_Lectin"/>
</dbReference>
<keyword evidence="2" id="KW-0430">Lectin</keyword>
<evidence type="ECO:0000313" key="6">
    <source>
        <dbReference type="Proteomes" id="UP000006727"/>
    </source>
</evidence>
<dbReference type="CDD" id="cd06899">
    <property type="entry name" value="lectin_legume_LecRK_Arcelin_ConA"/>
    <property type="match status" value="1"/>
</dbReference>
<dbReference type="OMA" id="KACAYAV"/>
<name>A0A2K1L2V4_PHYPA</name>
<sequence length="378" mass="40683">MVRCLGHKTFCVKWSTVVPLMRQRRKSPLYRLISERRSFFGFILLSAEVAMVMPAKWLSVVCLVCSLISRHVDADTSLQYYQFSDSSNSISVLGDARIYIDDLALELTNKGAGRATYDYPVRTVSTSPQTSISFETTFIFSIEKELSTPQSYGAGLTFSMSSENRTVGDPGAYLGLATATPSSDIAVATTKYFALEFDTRQDTQFQDMNDNHVGVDFSSLVSDQAKPAMSGATPVVLASGNHIQAYVTYNSLAHVLDVSISPYTNGDYVKPAESLLSVPIDLSTVLNEFMYVGFSAATGAGTVRHKVWSWTFKTTTVDSTGQPIASPPDADAYLAPGPAPDVTNQGFGTSAAGTNLCALAILALKLAAVLSVVLISVC</sequence>
<dbReference type="PANTHER" id="PTHR32401">
    <property type="entry name" value="CONCANAVALIN A-LIKE LECTIN FAMILY PROTEIN"/>
    <property type="match status" value="1"/>
</dbReference>
<dbReference type="EnsemblPlants" id="Pp3c2_24490V3.4">
    <property type="protein sequence ID" value="Pp3c2_24490V3.4"/>
    <property type="gene ID" value="Pp3c2_24490"/>
</dbReference>
<dbReference type="AlphaFoldDB" id="A0A2K1L2V4"/>
<gene>
    <name evidence="5" type="primary">LOC112296157</name>
    <name evidence="4" type="ORF">PHYPA_003153</name>
</gene>
<dbReference type="InterPro" id="IPR001220">
    <property type="entry name" value="Legume_lectin_dom"/>
</dbReference>
<keyword evidence="6" id="KW-1185">Reference proteome</keyword>
<dbReference type="Gene3D" id="2.60.120.200">
    <property type="match status" value="1"/>
</dbReference>
<dbReference type="PANTHER" id="PTHR32401:SF48">
    <property type="entry name" value="LEGUME LECTIN DOMAIN-CONTAINING PROTEIN"/>
    <property type="match status" value="1"/>
</dbReference>
<dbReference type="OrthoDB" id="2019747at2759"/>
<dbReference type="GO" id="GO:0030246">
    <property type="term" value="F:carbohydrate binding"/>
    <property type="evidence" value="ECO:0007669"/>
    <property type="project" value="UniProtKB-KW"/>
</dbReference>
<dbReference type="EMBL" id="ABEU02000002">
    <property type="protein sequence ID" value="PNR60360.1"/>
    <property type="molecule type" value="Genomic_DNA"/>
</dbReference>
<evidence type="ECO:0000256" key="1">
    <source>
        <dbReference type="ARBA" id="ARBA00007606"/>
    </source>
</evidence>
<dbReference type="Gramene" id="Pp3c2_24490V3.1">
    <property type="protein sequence ID" value="Pp3c2_24490V3.1"/>
    <property type="gene ID" value="Pp3c2_24490"/>
</dbReference>
<dbReference type="EnsemblPlants" id="Pp3c2_24490V3.3">
    <property type="protein sequence ID" value="Pp3c2_24490V3.3"/>
    <property type="gene ID" value="Pp3c2_24490"/>
</dbReference>
<dbReference type="Gramene" id="Pp3c2_24490V3.4">
    <property type="protein sequence ID" value="Pp3c2_24490V3.4"/>
    <property type="gene ID" value="Pp3c2_24490"/>
</dbReference>
<dbReference type="EnsemblPlants" id="Pp3c2_24490V3.2">
    <property type="protein sequence ID" value="Pp3c2_24490V3.2"/>
    <property type="gene ID" value="Pp3c2_24490"/>
</dbReference>
<dbReference type="Pfam" id="PF00139">
    <property type="entry name" value="Lectin_legB"/>
    <property type="match status" value="1"/>
</dbReference>
<reference evidence="4 6" key="1">
    <citation type="journal article" date="2008" name="Science">
        <title>The Physcomitrella genome reveals evolutionary insights into the conquest of land by plants.</title>
        <authorList>
            <person name="Rensing S."/>
            <person name="Lang D."/>
            <person name="Zimmer A."/>
            <person name="Terry A."/>
            <person name="Salamov A."/>
            <person name="Shapiro H."/>
            <person name="Nishiyama T."/>
            <person name="Perroud P.-F."/>
            <person name="Lindquist E."/>
            <person name="Kamisugi Y."/>
            <person name="Tanahashi T."/>
            <person name="Sakakibara K."/>
            <person name="Fujita T."/>
            <person name="Oishi K."/>
            <person name="Shin-I T."/>
            <person name="Kuroki Y."/>
            <person name="Toyoda A."/>
            <person name="Suzuki Y."/>
            <person name="Hashimoto A."/>
            <person name="Yamaguchi K."/>
            <person name="Sugano A."/>
            <person name="Kohara Y."/>
            <person name="Fujiyama A."/>
            <person name="Anterola A."/>
            <person name="Aoki S."/>
            <person name="Ashton N."/>
            <person name="Barbazuk W.B."/>
            <person name="Barker E."/>
            <person name="Bennetzen J."/>
            <person name="Bezanilla M."/>
            <person name="Blankenship R."/>
            <person name="Cho S.H."/>
            <person name="Dutcher S."/>
            <person name="Estelle M."/>
            <person name="Fawcett J.A."/>
            <person name="Gundlach H."/>
            <person name="Hanada K."/>
            <person name="Heyl A."/>
            <person name="Hicks K.A."/>
            <person name="Hugh J."/>
            <person name="Lohr M."/>
            <person name="Mayer K."/>
            <person name="Melkozernov A."/>
            <person name="Murata T."/>
            <person name="Nelson D."/>
            <person name="Pils B."/>
            <person name="Prigge M."/>
            <person name="Reiss B."/>
            <person name="Renner T."/>
            <person name="Rombauts S."/>
            <person name="Rushton P."/>
            <person name="Sanderfoot A."/>
            <person name="Schween G."/>
            <person name="Shiu S.-H."/>
            <person name="Stueber K."/>
            <person name="Theodoulou F.L."/>
            <person name="Tu H."/>
            <person name="Van de Peer Y."/>
            <person name="Verrier P.J."/>
            <person name="Waters E."/>
            <person name="Wood A."/>
            <person name="Yang L."/>
            <person name="Cove D."/>
            <person name="Cuming A."/>
            <person name="Hasebe M."/>
            <person name="Lucas S."/>
            <person name="Mishler D.B."/>
            <person name="Reski R."/>
            <person name="Grigoriev I."/>
            <person name="Quatrano R.S."/>
            <person name="Boore J.L."/>
        </authorList>
    </citation>
    <scope>NUCLEOTIDE SEQUENCE [LARGE SCALE GENOMIC DNA]</scope>
    <source>
        <strain evidence="5 6">cv. Gransden 2004</strain>
    </source>
</reference>
<dbReference type="Gramene" id="Pp3c2_24490V3.2">
    <property type="protein sequence ID" value="Pp3c2_24490V3.2"/>
    <property type="gene ID" value="Pp3c2_24490"/>
</dbReference>
<organism evidence="4">
    <name type="scientific">Physcomitrium patens</name>
    <name type="common">Spreading-leaved earth moss</name>
    <name type="synonym">Physcomitrella patens</name>
    <dbReference type="NCBI Taxonomy" id="3218"/>
    <lineage>
        <taxon>Eukaryota</taxon>
        <taxon>Viridiplantae</taxon>
        <taxon>Streptophyta</taxon>
        <taxon>Embryophyta</taxon>
        <taxon>Bryophyta</taxon>
        <taxon>Bryophytina</taxon>
        <taxon>Bryopsida</taxon>
        <taxon>Funariidae</taxon>
        <taxon>Funariales</taxon>
        <taxon>Funariaceae</taxon>
        <taxon>Physcomitrium</taxon>
    </lineage>
</organism>
<evidence type="ECO:0000256" key="2">
    <source>
        <dbReference type="ARBA" id="ARBA00022734"/>
    </source>
</evidence>
<comment type="similarity">
    <text evidence="1">Belongs to the leguminous lectin family.</text>
</comment>
<dbReference type="InterPro" id="IPR013320">
    <property type="entry name" value="ConA-like_dom_sf"/>
</dbReference>
<proteinExistence type="inferred from homology"/>
<dbReference type="Gramene" id="Pp3c2_24490V3.3">
    <property type="protein sequence ID" value="Pp3c2_24490V3.3"/>
    <property type="gene ID" value="Pp3c2_24490"/>
</dbReference>
<dbReference type="PaxDb" id="3218-PP1S135_2V6.1"/>
<dbReference type="Proteomes" id="UP000006727">
    <property type="component" value="Chromosome 2"/>
</dbReference>
<accession>A0A2K1L2V4</accession>
<protein>
    <recommendedName>
        <fullName evidence="3">Legume lectin domain-containing protein</fullName>
    </recommendedName>
</protein>
<reference evidence="4 6" key="2">
    <citation type="journal article" date="2018" name="Plant J.">
        <title>The Physcomitrella patens chromosome-scale assembly reveals moss genome structure and evolution.</title>
        <authorList>
            <person name="Lang D."/>
            <person name="Ullrich K.K."/>
            <person name="Murat F."/>
            <person name="Fuchs J."/>
            <person name="Jenkins J."/>
            <person name="Haas F.B."/>
            <person name="Piednoel M."/>
            <person name="Gundlach H."/>
            <person name="Van Bel M."/>
            <person name="Meyberg R."/>
            <person name="Vives C."/>
            <person name="Morata J."/>
            <person name="Symeonidi A."/>
            <person name="Hiss M."/>
            <person name="Muchero W."/>
            <person name="Kamisugi Y."/>
            <person name="Saleh O."/>
            <person name="Blanc G."/>
            <person name="Decker E.L."/>
            <person name="van Gessel N."/>
            <person name="Grimwood J."/>
            <person name="Hayes R.D."/>
            <person name="Graham S.W."/>
            <person name="Gunter L.E."/>
            <person name="McDaniel S.F."/>
            <person name="Hoernstein S.N.W."/>
            <person name="Larsson A."/>
            <person name="Li F.W."/>
            <person name="Perroud P.F."/>
            <person name="Phillips J."/>
            <person name="Ranjan P."/>
            <person name="Rokshar D.S."/>
            <person name="Rothfels C.J."/>
            <person name="Schneider L."/>
            <person name="Shu S."/>
            <person name="Stevenson D.W."/>
            <person name="Thummler F."/>
            <person name="Tillich M."/>
            <person name="Villarreal Aguilar J.C."/>
            <person name="Widiez T."/>
            <person name="Wong G.K."/>
            <person name="Wymore A."/>
            <person name="Zhang Y."/>
            <person name="Zimmer A.D."/>
            <person name="Quatrano R.S."/>
            <person name="Mayer K.F.X."/>
            <person name="Goodstein D."/>
            <person name="Casacuberta J.M."/>
            <person name="Vandepoele K."/>
            <person name="Reski R."/>
            <person name="Cuming A.C."/>
            <person name="Tuskan G.A."/>
            <person name="Maumus F."/>
            <person name="Salse J."/>
            <person name="Schmutz J."/>
            <person name="Rensing S.A."/>
        </authorList>
    </citation>
    <scope>NUCLEOTIDE SEQUENCE [LARGE SCALE GENOMIC DNA]</scope>
    <source>
        <strain evidence="5 6">cv. Gransden 2004</strain>
    </source>
</reference>
<feature type="domain" description="Legume lectin" evidence="3">
    <location>
        <begin position="76"/>
        <end position="319"/>
    </location>
</feature>
<dbReference type="SUPFAM" id="SSF49899">
    <property type="entry name" value="Concanavalin A-like lectins/glucanases"/>
    <property type="match status" value="1"/>
</dbReference>
<evidence type="ECO:0000259" key="3">
    <source>
        <dbReference type="Pfam" id="PF00139"/>
    </source>
</evidence>